<evidence type="ECO:0000313" key="3">
    <source>
        <dbReference type="Proteomes" id="UP000192491"/>
    </source>
</evidence>
<name>A0A1Y1QFF5_9GAMM</name>
<evidence type="ECO:0000259" key="1">
    <source>
        <dbReference type="PROSITE" id="PS50943"/>
    </source>
</evidence>
<dbReference type="GO" id="GO:0003677">
    <property type="term" value="F:DNA binding"/>
    <property type="evidence" value="ECO:0007669"/>
    <property type="project" value="InterPro"/>
</dbReference>
<dbReference type="SUPFAM" id="SSF47413">
    <property type="entry name" value="lambda repressor-like DNA-binding domains"/>
    <property type="match status" value="1"/>
</dbReference>
<dbReference type="CDD" id="cd00093">
    <property type="entry name" value="HTH_XRE"/>
    <property type="match status" value="1"/>
</dbReference>
<dbReference type="Gene3D" id="1.10.260.40">
    <property type="entry name" value="lambda repressor-like DNA-binding domains"/>
    <property type="match status" value="1"/>
</dbReference>
<dbReference type="Proteomes" id="UP000192491">
    <property type="component" value="Unassembled WGS sequence"/>
</dbReference>
<comment type="caution">
    <text evidence="2">The sequence shown here is derived from an EMBL/GenBank/DDBJ whole genome shotgun (WGS) entry which is preliminary data.</text>
</comment>
<protein>
    <recommendedName>
        <fullName evidence="1">HTH cro/C1-type domain-containing protein</fullName>
    </recommendedName>
</protein>
<gene>
    <name evidence="2" type="ORF">BWK73_37140</name>
</gene>
<dbReference type="InterPro" id="IPR010982">
    <property type="entry name" value="Lambda_DNA-bd_dom_sf"/>
</dbReference>
<organism evidence="2 3">
    <name type="scientific">Thiothrix lacustris</name>
    <dbReference type="NCBI Taxonomy" id="525917"/>
    <lineage>
        <taxon>Bacteria</taxon>
        <taxon>Pseudomonadati</taxon>
        <taxon>Pseudomonadota</taxon>
        <taxon>Gammaproteobacteria</taxon>
        <taxon>Thiotrichales</taxon>
        <taxon>Thiotrichaceae</taxon>
        <taxon>Thiothrix</taxon>
    </lineage>
</organism>
<proteinExistence type="predicted"/>
<dbReference type="EMBL" id="MTEJ01000355">
    <property type="protein sequence ID" value="OQX04145.1"/>
    <property type="molecule type" value="Genomic_DNA"/>
</dbReference>
<dbReference type="Pfam" id="PF13443">
    <property type="entry name" value="HTH_26"/>
    <property type="match status" value="1"/>
</dbReference>
<dbReference type="AlphaFoldDB" id="A0A1Y1QFF5"/>
<evidence type="ECO:0000313" key="2">
    <source>
        <dbReference type="EMBL" id="OQX04145.1"/>
    </source>
</evidence>
<dbReference type="InterPro" id="IPR001387">
    <property type="entry name" value="Cro/C1-type_HTH"/>
</dbReference>
<accession>A0A1Y1QFF5</accession>
<dbReference type="PROSITE" id="PS50943">
    <property type="entry name" value="HTH_CROC1"/>
    <property type="match status" value="1"/>
</dbReference>
<reference evidence="2 3" key="1">
    <citation type="submission" date="2017-01" db="EMBL/GenBank/DDBJ databases">
        <title>Novel large sulfur bacteria in the metagenomes of groundwater-fed chemosynthetic microbial mats in the Lake Huron basin.</title>
        <authorList>
            <person name="Sharrar A.M."/>
            <person name="Flood B.E."/>
            <person name="Bailey J.V."/>
            <person name="Jones D.S."/>
            <person name="Biddanda B."/>
            <person name="Ruberg S.A."/>
            <person name="Marcus D.N."/>
            <person name="Dick G.J."/>
        </authorList>
    </citation>
    <scope>NUCLEOTIDE SEQUENCE [LARGE SCALE GENOMIC DNA]</scope>
    <source>
        <strain evidence="2">A8</strain>
    </source>
</reference>
<sequence length="87" mass="10076">MSAITLSSFLRQQLREQKLSNTELAQRARISRQTWYNLLNADVKEAKLSTLMNVAKVLKLHPMALLDMYFNDRLPVDSKMSRLHDGN</sequence>
<feature type="domain" description="HTH cro/C1-type" evidence="1">
    <location>
        <begin position="10"/>
        <end position="66"/>
    </location>
</feature>
<dbReference type="SMART" id="SM00530">
    <property type="entry name" value="HTH_XRE"/>
    <property type="match status" value="1"/>
</dbReference>